<gene>
    <name evidence="2" type="ORF">PENTCL1PPCAC_21663</name>
</gene>
<keyword evidence="3" id="KW-1185">Reference proteome</keyword>
<evidence type="ECO:0000259" key="1">
    <source>
        <dbReference type="Pfam" id="PF01431"/>
    </source>
</evidence>
<dbReference type="SUPFAM" id="SSF55486">
    <property type="entry name" value="Metalloproteases ('zincins'), catalytic domain"/>
    <property type="match status" value="1"/>
</dbReference>
<dbReference type="InterPro" id="IPR000718">
    <property type="entry name" value="Peptidase_M13"/>
</dbReference>
<dbReference type="GO" id="GO:0004222">
    <property type="term" value="F:metalloendopeptidase activity"/>
    <property type="evidence" value="ECO:0007669"/>
    <property type="project" value="InterPro"/>
</dbReference>
<dbReference type="GO" id="GO:0005886">
    <property type="term" value="C:plasma membrane"/>
    <property type="evidence" value="ECO:0007669"/>
    <property type="project" value="TreeGrafter"/>
</dbReference>
<organism evidence="2 3">
    <name type="scientific">Pristionchus entomophagus</name>
    <dbReference type="NCBI Taxonomy" id="358040"/>
    <lineage>
        <taxon>Eukaryota</taxon>
        <taxon>Metazoa</taxon>
        <taxon>Ecdysozoa</taxon>
        <taxon>Nematoda</taxon>
        <taxon>Chromadorea</taxon>
        <taxon>Rhabditida</taxon>
        <taxon>Rhabditina</taxon>
        <taxon>Diplogasteromorpha</taxon>
        <taxon>Diplogasteroidea</taxon>
        <taxon>Neodiplogasteridae</taxon>
        <taxon>Pristionchus</taxon>
    </lineage>
</organism>
<dbReference type="Gene3D" id="3.40.390.10">
    <property type="entry name" value="Collagenase (Catalytic Domain)"/>
    <property type="match status" value="1"/>
</dbReference>
<reference evidence="2" key="1">
    <citation type="submission" date="2023-10" db="EMBL/GenBank/DDBJ databases">
        <title>Genome assembly of Pristionchus species.</title>
        <authorList>
            <person name="Yoshida K."/>
            <person name="Sommer R.J."/>
        </authorList>
    </citation>
    <scope>NUCLEOTIDE SEQUENCE</scope>
    <source>
        <strain evidence="2">RS0144</strain>
    </source>
</reference>
<dbReference type="AlphaFoldDB" id="A0AAV5TZ41"/>
<protein>
    <recommendedName>
        <fullName evidence="1">Peptidase M13 C-terminal domain-containing protein</fullName>
    </recommendedName>
</protein>
<evidence type="ECO:0000313" key="3">
    <source>
        <dbReference type="Proteomes" id="UP001432027"/>
    </source>
</evidence>
<evidence type="ECO:0000313" key="2">
    <source>
        <dbReference type="EMBL" id="GMS99488.1"/>
    </source>
</evidence>
<proteinExistence type="predicted"/>
<dbReference type="EMBL" id="BTSX01000005">
    <property type="protein sequence ID" value="GMS99488.1"/>
    <property type="molecule type" value="Genomic_DNA"/>
</dbReference>
<sequence length="136" mass="15236">QDFEYPDLRITTAHSYFYSFAMQWCGSIQWSDKHSPNNIRVNGRVSQMPEFSEAFGCKKGDTLFSEPDKVCHLFGEKSTGAKVNAVKVERDEVDGIEYVIESLVLEGDIVDVVVEGSGEYGQANDDSELLTNEVWG</sequence>
<dbReference type="GO" id="GO:0016485">
    <property type="term" value="P:protein processing"/>
    <property type="evidence" value="ECO:0007669"/>
    <property type="project" value="TreeGrafter"/>
</dbReference>
<dbReference type="PANTHER" id="PTHR11733:SF208">
    <property type="entry name" value="PEPTIDASE M13 C-TERMINAL DOMAIN-CONTAINING PROTEIN"/>
    <property type="match status" value="1"/>
</dbReference>
<dbReference type="InterPro" id="IPR018497">
    <property type="entry name" value="Peptidase_M13_C"/>
</dbReference>
<dbReference type="PANTHER" id="PTHR11733">
    <property type="entry name" value="ZINC METALLOPROTEASE FAMILY M13 NEPRILYSIN-RELATED"/>
    <property type="match status" value="1"/>
</dbReference>
<name>A0AAV5TZ41_9BILA</name>
<dbReference type="Pfam" id="PF01431">
    <property type="entry name" value="Peptidase_M13"/>
    <property type="match status" value="1"/>
</dbReference>
<dbReference type="PROSITE" id="PS51885">
    <property type="entry name" value="NEPRILYSIN"/>
    <property type="match status" value="1"/>
</dbReference>
<accession>A0AAV5TZ41</accession>
<dbReference type="Proteomes" id="UP001432027">
    <property type="component" value="Unassembled WGS sequence"/>
</dbReference>
<dbReference type="InterPro" id="IPR024079">
    <property type="entry name" value="MetalloPept_cat_dom_sf"/>
</dbReference>
<feature type="non-terminal residue" evidence="2">
    <location>
        <position position="1"/>
    </location>
</feature>
<comment type="caution">
    <text evidence="2">The sequence shown here is derived from an EMBL/GenBank/DDBJ whole genome shotgun (WGS) entry which is preliminary data.</text>
</comment>
<feature type="domain" description="Peptidase M13 C-terminal" evidence="1">
    <location>
        <begin position="11"/>
        <end position="70"/>
    </location>
</feature>